<dbReference type="Pfam" id="PF07485">
    <property type="entry name" value="DUF1529"/>
    <property type="match status" value="1"/>
</dbReference>
<comment type="caution">
    <text evidence="1">The sequence shown here is derived from an EMBL/GenBank/DDBJ whole genome shotgun (WGS) entry which is preliminary data.</text>
</comment>
<feature type="non-terminal residue" evidence="1">
    <location>
        <position position="163"/>
    </location>
</feature>
<organism evidence="1">
    <name type="scientific">marine sediment metagenome</name>
    <dbReference type="NCBI Taxonomy" id="412755"/>
    <lineage>
        <taxon>unclassified sequences</taxon>
        <taxon>metagenomes</taxon>
        <taxon>ecological metagenomes</taxon>
    </lineage>
</organism>
<name>A0A0F8ZGF5_9ZZZZ</name>
<evidence type="ECO:0000313" key="1">
    <source>
        <dbReference type="EMBL" id="KKK92882.1"/>
    </source>
</evidence>
<dbReference type="AlphaFoldDB" id="A0A0F8ZGF5"/>
<dbReference type="EMBL" id="LAZR01048016">
    <property type="protein sequence ID" value="KKK92882.1"/>
    <property type="molecule type" value="Genomic_DNA"/>
</dbReference>
<proteinExistence type="predicted"/>
<dbReference type="InterPro" id="IPR011094">
    <property type="entry name" value="Uncharacterised_LppY/LpqO"/>
</dbReference>
<gene>
    <name evidence="1" type="ORF">LCGC14_2698460</name>
</gene>
<accession>A0A0F8ZGF5</accession>
<protein>
    <recommendedName>
        <fullName evidence="2">DUF1259 domain-containing protein</fullName>
    </recommendedName>
</protein>
<sequence>METLKSALGMEGQEKDGQFKVTIPQNDLDVVVDGFKIIPPMGLGSWVAFGPTRGEPMIMGDVVVTEKDLKPVQQEVIRQGLTVTGIHNHFVRNEPNVMYMHIGGRGNEEKLAKSVKAIFDMVAEIRGANPSKPESPKVENTLDTAMIDSILGYKGTMNNGVYK</sequence>
<evidence type="ECO:0008006" key="2">
    <source>
        <dbReference type="Google" id="ProtNLM"/>
    </source>
</evidence>
<reference evidence="1" key="1">
    <citation type="journal article" date="2015" name="Nature">
        <title>Complex archaea that bridge the gap between prokaryotes and eukaryotes.</title>
        <authorList>
            <person name="Spang A."/>
            <person name="Saw J.H."/>
            <person name="Jorgensen S.L."/>
            <person name="Zaremba-Niedzwiedzka K."/>
            <person name="Martijn J."/>
            <person name="Lind A.E."/>
            <person name="van Eijk R."/>
            <person name="Schleper C."/>
            <person name="Guy L."/>
            <person name="Ettema T.J."/>
        </authorList>
    </citation>
    <scope>NUCLEOTIDE SEQUENCE</scope>
</reference>